<dbReference type="AlphaFoldDB" id="A0A0F9DRG6"/>
<gene>
    <name evidence="2" type="ORF">LCGC14_2514650</name>
</gene>
<evidence type="ECO:0000313" key="2">
    <source>
        <dbReference type="EMBL" id="KKL14538.1"/>
    </source>
</evidence>
<dbReference type="EMBL" id="LAZR01040419">
    <property type="protein sequence ID" value="KKL14538.1"/>
    <property type="molecule type" value="Genomic_DNA"/>
</dbReference>
<evidence type="ECO:0000256" key="1">
    <source>
        <dbReference type="SAM" id="MobiDB-lite"/>
    </source>
</evidence>
<accession>A0A0F9DRG6</accession>
<organism evidence="2">
    <name type="scientific">marine sediment metagenome</name>
    <dbReference type="NCBI Taxonomy" id="412755"/>
    <lineage>
        <taxon>unclassified sequences</taxon>
        <taxon>metagenomes</taxon>
        <taxon>ecological metagenomes</taxon>
    </lineage>
</organism>
<name>A0A0F9DRG6_9ZZZZ</name>
<feature type="region of interest" description="Disordered" evidence="1">
    <location>
        <begin position="469"/>
        <end position="494"/>
    </location>
</feature>
<reference evidence="2" key="1">
    <citation type="journal article" date="2015" name="Nature">
        <title>Complex archaea that bridge the gap between prokaryotes and eukaryotes.</title>
        <authorList>
            <person name="Spang A."/>
            <person name="Saw J.H."/>
            <person name="Jorgensen S.L."/>
            <person name="Zaremba-Niedzwiedzka K."/>
            <person name="Martijn J."/>
            <person name="Lind A.E."/>
            <person name="van Eijk R."/>
            <person name="Schleper C."/>
            <person name="Guy L."/>
            <person name="Ettema T.J."/>
        </authorList>
    </citation>
    <scope>NUCLEOTIDE SEQUENCE</scope>
</reference>
<feature type="non-terminal residue" evidence="2">
    <location>
        <position position="494"/>
    </location>
</feature>
<sequence>HTALAETTTFAQLMDPGVFPEPQWGMVVESVQQRDGNVIVRTTGARIELDCEKGEIRFDQRISHERTVAILRIGRPLGNPTLTHNVPGFTRITFEEPAMTLRINGDSLFMLQVHEPLTISVDRRIAAAWHSSHLTSHLIADEWGAFGLYCSEETLEDAFDAYAKTVARYPLPKDAVLCVGVCPPKPYDWARSLTDNVLWHWSNVRGYPSDKELRSWEGLSNIVLLQSEVMLWKDWNLAFVPRLGDEEFARVRKTIHDMDMRLIVYTSPFLFLKDTPHENLAFNSWEDIKAPAIPSCPGRGENMETFLGEVRRVMRDYKPDGLYFDGQYFLNPAALYALARRSREIVGEDGILEWHSSAALGYAQCYFPQADAYIDFILRGEALSGVSFDYLRYFVSGYNISNCNGVLCNAITMPLTPELAKNVLAANARLHTSVNTFKNEAHDPALATILQQEYKAKLTPELRQRVDAGVDARQAKTEKKAAMRQQADEALRKS</sequence>
<comment type="caution">
    <text evidence="2">The sequence shown here is derived from an EMBL/GenBank/DDBJ whole genome shotgun (WGS) entry which is preliminary data.</text>
</comment>
<feature type="non-terminal residue" evidence="2">
    <location>
        <position position="1"/>
    </location>
</feature>
<proteinExistence type="predicted"/>
<protein>
    <submittedName>
        <fullName evidence="2">Uncharacterized protein</fullName>
    </submittedName>
</protein>